<comment type="caution">
    <text evidence="3">The sequence shown here is derived from an EMBL/GenBank/DDBJ whole genome shotgun (WGS) entry which is preliminary data.</text>
</comment>
<proteinExistence type="predicted"/>
<dbReference type="Proteomes" id="UP001055804">
    <property type="component" value="Unassembled WGS sequence"/>
</dbReference>
<sequence length="156" mass="16801">MSRLRLRAPSWGHLAFIGAAAAFLIWYFLDAYGASSRLENLMLIAPATAIGLGLCLFLAAAEFVTVEGAAPRTALPAVDPRVPLFMALLAAYVAALVYDLGFDVASFLFLAASLWVLGERRPTLLVVFPAVFTVLIVLGMQELLSIPVPTLLFDDM</sequence>
<evidence type="ECO:0000256" key="1">
    <source>
        <dbReference type="SAM" id="Phobius"/>
    </source>
</evidence>
<accession>A0A9J6PJG1</accession>
<name>A0A9J6PJG1_9PROT</name>
<feature type="domain" description="DUF1468" evidence="2">
    <location>
        <begin position="14"/>
        <end position="149"/>
    </location>
</feature>
<dbReference type="Pfam" id="PF07331">
    <property type="entry name" value="TctB"/>
    <property type="match status" value="1"/>
</dbReference>
<dbReference type="RefSeq" id="WP_269333875.1">
    <property type="nucleotide sequence ID" value="NZ_JAMZFT010000004.1"/>
</dbReference>
<gene>
    <name evidence="3" type="ORF">NJQ99_15945</name>
</gene>
<dbReference type="AlphaFoldDB" id="A0A9J6PJG1"/>
<keyword evidence="1" id="KW-1133">Transmembrane helix</keyword>
<feature type="transmembrane region" description="Helical" evidence="1">
    <location>
        <begin position="84"/>
        <end position="117"/>
    </location>
</feature>
<dbReference type="InterPro" id="IPR009936">
    <property type="entry name" value="DUF1468"/>
</dbReference>
<evidence type="ECO:0000259" key="2">
    <source>
        <dbReference type="Pfam" id="PF07331"/>
    </source>
</evidence>
<feature type="transmembrane region" description="Helical" evidence="1">
    <location>
        <begin position="41"/>
        <end position="64"/>
    </location>
</feature>
<keyword evidence="4" id="KW-1185">Reference proteome</keyword>
<feature type="transmembrane region" description="Helical" evidence="1">
    <location>
        <begin position="124"/>
        <end position="146"/>
    </location>
</feature>
<organism evidence="3 4">
    <name type="scientific">Futiania mangrovi</name>
    <dbReference type="NCBI Taxonomy" id="2959716"/>
    <lineage>
        <taxon>Bacteria</taxon>
        <taxon>Pseudomonadati</taxon>
        <taxon>Pseudomonadota</taxon>
        <taxon>Alphaproteobacteria</taxon>
        <taxon>Futianiales</taxon>
        <taxon>Futianiaceae</taxon>
        <taxon>Futiania</taxon>
    </lineage>
</organism>
<reference evidence="3" key="1">
    <citation type="submission" date="2022-06" db="EMBL/GenBank/DDBJ databases">
        <title>Isolation and Genomics of Futiania mangrovii gen. nov., sp. nov., a Rare and Metabolically-versatile member in the Class Alphaproteobacteria.</title>
        <authorList>
            <person name="Liu L."/>
            <person name="Huang W.-C."/>
            <person name="Pan J."/>
            <person name="Li J."/>
            <person name="Huang Y."/>
            <person name="Du H."/>
            <person name="Liu Y."/>
            <person name="Li M."/>
        </authorList>
    </citation>
    <scope>NUCLEOTIDE SEQUENCE</scope>
    <source>
        <strain evidence="3">FT118</strain>
    </source>
</reference>
<dbReference type="EMBL" id="JAMZFT010000004">
    <property type="protein sequence ID" value="MCP1337915.1"/>
    <property type="molecule type" value="Genomic_DNA"/>
</dbReference>
<evidence type="ECO:0000313" key="3">
    <source>
        <dbReference type="EMBL" id="MCP1337915.1"/>
    </source>
</evidence>
<keyword evidence="1" id="KW-0472">Membrane</keyword>
<evidence type="ECO:0000313" key="4">
    <source>
        <dbReference type="Proteomes" id="UP001055804"/>
    </source>
</evidence>
<protein>
    <submittedName>
        <fullName evidence="3">Tripartite tricarboxylate transporter TctB family protein</fullName>
    </submittedName>
</protein>
<keyword evidence="1" id="KW-0812">Transmembrane</keyword>
<feature type="transmembrane region" description="Helical" evidence="1">
    <location>
        <begin position="12"/>
        <end position="29"/>
    </location>
</feature>